<keyword evidence="4 7" id="KW-0378">Hydrolase</keyword>
<dbReference type="PANTHER" id="PTHR47967">
    <property type="entry name" value="OS07G0603500 PROTEIN-RELATED"/>
    <property type="match status" value="1"/>
</dbReference>
<dbReference type="InterPro" id="IPR001461">
    <property type="entry name" value="Aspartic_peptidase_A1"/>
</dbReference>
<dbReference type="PROSITE" id="PS00141">
    <property type="entry name" value="ASP_PROTEASE"/>
    <property type="match status" value="1"/>
</dbReference>
<evidence type="ECO:0000256" key="1">
    <source>
        <dbReference type="ARBA" id="ARBA00007447"/>
    </source>
</evidence>
<name>A0A453E9G8_AEGTS</name>
<dbReference type="Proteomes" id="UP000015105">
    <property type="component" value="Chromosome 3D"/>
</dbReference>
<reference evidence="10" key="2">
    <citation type="journal article" date="2017" name="Nat. Plants">
        <title>The Aegilops tauschii genome reveals multiple impacts of transposons.</title>
        <authorList>
            <person name="Zhao G."/>
            <person name="Zou C."/>
            <person name="Li K."/>
            <person name="Wang K."/>
            <person name="Li T."/>
            <person name="Gao L."/>
            <person name="Zhang X."/>
            <person name="Wang H."/>
            <person name="Yang Z."/>
            <person name="Liu X."/>
            <person name="Jiang W."/>
            <person name="Mao L."/>
            <person name="Kong X."/>
            <person name="Jiao Y."/>
            <person name="Jia J."/>
        </authorList>
    </citation>
    <scope>NUCLEOTIDE SEQUENCE [LARGE SCALE GENOMIC DNA]</scope>
    <source>
        <strain evidence="10">cv. AL8/78</strain>
    </source>
</reference>
<dbReference type="InterPro" id="IPR034161">
    <property type="entry name" value="Pepsin-like_plant"/>
</dbReference>
<keyword evidence="5" id="KW-0325">Glycoprotein</keyword>
<dbReference type="EnsemblPlants" id="AET3Gv20265100.1">
    <property type="protein sequence ID" value="AET3Gv20265100.1"/>
    <property type="gene ID" value="AET3Gv20265100"/>
</dbReference>
<dbReference type="GO" id="GO:0004190">
    <property type="term" value="F:aspartic-type endopeptidase activity"/>
    <property type="evidence" value="ECO:0007669"/>
    <property type="project" value="UniProtKB-KW"/>
</dbReference>
<evidence type="ECO:0000256" key="2">
    <source>
        <dbReference type="ARBA" id="ARBA00022670"/>
    </source>
</evidence>
<evidence type="ECO:0000313" key="10">
    <source>
        <dbReference type="Proteomes" id="UP000015105"/>
    </source>
</evidence>
<evidence type="ECO:0000259" key="8">
    <source>
        <dbReference type="PROSITE" id="PS51767"/>
    </source>
</evidence>
<dbReference type="InterPro" id="IPR021109">
    <property type="entry name" value="Peptidase_aspartic_dom_sf"/>
</dbReference>
<dbReference type="SUPFAM" id="SSF50630">
    <property type="entry name" value="Acid proteases"/>
    <property type="match status" value="1"/>
</dbReference>
<dbReference type="Pfam" id="PF14543">
    <property type="entry name" value="TAXi_N"/>
    <property type="match status" value="1"/>
</dbReference>
<dbReference type="InterPro" id="IPR001969">
    <property type="entry name" value="Aspartic_peptidase_AS"/>
</dbReference>
<feature type="active site" evidence="6">
    <location>
        <position position="339"/>
    </location>
</feature>
<dbReference type="InterPro" id="IPR033121">
    <property type="entry name" value="PEPTIDASE_A1"/>
</dbReference>
<organism evidence="9 10">
    <name type="scientific">Aegilops tauschii subsp. strangulata</name>
    <name type="common">Goatgrass</name>
    <dbReference type="NCBI Taxonomy" id="200361"/>
    <lineage>
        <taxon>Eukaryota</taxon>
        <taxon>Viridiplantae</taxon>
        <taxon>Streptophyta</taxon>
        <taxon>Embryophyta</taxon>
        <taxon>Tracheophyta</taxon>
        <taxon>Spermatophyta</taxon>
        <taxon>Magnoliopsida</taxon>
        <taxon>Liliopsida</taxon>
        <taxon>Poales</taxon>
        <taxon>Poaceae</taxon>
        <taxon>BOP clade</taxon>
        <taxon>Pooideae</taxon>
        <taxon>Triticodae</taxon>
        <taxon>Triticeae</taxon>
        <taxon>Triticinae</taxon>
        <taxon>Aegilops</taxon>
    </lineage>
</organism>
<feature type="active site" evidence="6">
    <location>
        <position position="124"/>
    </location>
</feature>
<evidence type="ECO:0000313" key="9">
    <source>
        <dbReference type="EnsemblPlants" id="AET3Gv20265100.1"/>
    </source>
</evidence>
<dbReference type="PROSITE" id="PS51767">
    <property type="entry name" value="PEPTIDASE_A1"/>
    <property type="match status" value="1"/>
</dbReference>
<accession>A0A453E9G8</accession>
<dbReference type="Pfam" id="PF14541">
    <property type="entry name" value="TAXi_C"/>
    <property type="match status" value="1"/>
</dbReference>
<comment type="similarity">
    <text evidence="1 7">Belongs to the peptidase A1 family.</text>
</comment>
<feature type="domain" description="Peptidase A1" evidence="8">
    <location>
        <begin position="106"/>
        <end position="462"/>
    </location>
</feature>
<evidence type="ECO:0000256" key="5">
    <source>
        <dbReference type="ARBA" id="ARBA00023180"/>
    </source>
</evidence>
<dbReference type="InterPro" id="IPR032799">
    <property type="entry name" value="TAXi_C"/>
</dbReference>
<proteinExistence type="inferred from homology"/>
<keyword evidence="3 7" id="KW-0064">Aspartyl protease</keyword>
<keyword evidence="2 7" id="KW-0645">Protease</keyword>
<dbReference type="PANTHER" id="PTHR47967:SF126">
    <property type="entry name" value="PEPTIDASE A1 DOMAIN-CONTAINING PROTEIN"/>
    <property type="match status" value="1"/>
</dbReference>
<dbReference type="STRING" id="200361.A0A453E9G8"/>
<reference evidence="9" key="3">
    <citation type="journal article" date="2017" name="Nature">
        <title>Genome sequence of the progenitor of the wheat D genome Aegilops tauschii.</title>
        <authorList>
            <person name="Luo M.C."/>
            <person name="Gu Y.Q."/>
            <person name="Puiu D."/>
            <person name="Wang H."/>
            <person name="Twardziok S.O."/>
            <person name="Deal K.R."/>
            <person name="Huo N."/>
            <person name="Zhu T."/>
            <person name="Wang L."/>
            <person name="Wang Y."/>
            <person name="McGuire P.E."/>
            <person name="Liu S."/>
            <person name="Long H."/>
            <person name="Ramasamy R.K."/>
            <person name="Rodriguez J.C."/>
            <person name="Van S.L."/>
            <person name="Yuan L."/>
            <person name="Wang Z."/>
            <person name="Xia Z."/>
            <person name="Xiao L."/>
            <person name="Anderson O.D."/>
            <person name="Ouyang S."/>
            <person name="Liang Y."/>
            <person name="Zimin A.V."/>
            <person name="Pertea G."/>
            <person name="Qi P."/>
            <person name="Bennetzen J.L."/>
            <person name="Dai X."/>
            <person name="Dawson M.W."/>
            <person name="Muller H.G."/>
            <person name="Kugler K."/>
            <person name="Rivarola-Duarte L."/>
            <person name="Spannagl M."/>
            <person name="Mayer K.F.X."/>
            <person name="Lu F.H."/>
            <person name="Bevan M.W."/>
            <person name="Leroy P."/>
            <person name="Li P."/>
            <person name="You F.M."/>
            <person name="Sun Q."/>
            <person name="Liu Z."/>
            <person name="Lyons E."/>
            <person name="Wicker T."/>
            <person name="Salzberg S.L."/>
            <person name="Devos K.M."/>
            <person name="Dvorak J."/>
        </authorList>
    </citation>
    <scope>NUCLEOTIDE SEQUENCE [LARGE SCALE GENOMIC DNA]</scope>
    <source>
        <strain evidence="9">cv. AL8/78</strain>
    </source>
</reference>
<dbReference type="InterPro" id="IPR051708">
    <property type="entry name" value="Plant_Aspart_Prot_A1"/>
</dbReference>
<reference evidence="10" key="1">
    <citation type="journal article" date="2014" name="Science">
        <title>Ancient hybridizations among the ancestral genomes of bread wheat.</title>
        <authorList>
            <consortium name="International Wheat Genome Sequencing Consortium,"/>
            <person name="Marcussen T."/>
            <person name="Sandve S.R."/>
            <person name="Heier L."/>
            <person name="Spannagl M."/>
            <person name="Pfeifer M."/>
            <person name="Jakobsen K.S."/>
            <person name="Wulff B.B."/>
            <person name="Steuernagel B."/>
            <person name="Mayer K.F."/>
            <person name="Olsen O.A."/>
        </authorList>
    </citation>
    <scope>NUCLEOTIDE SEQUENCE [LARGE SCALE GENOMIC DNA]</scope>
    <source>
        <strain evidence="10">cv. AL8/78</strain>
    </source>
</reference>
<dbReference type="InterPro" id="IPR032861">
    <property type="entry name" value="TAXi_N"/>
</dbReference>
<dbReference type="Gene3D" id="2.40.70.10">
    <property type="entry name" value="Acid Proteases"/>
    <property type="match status" value="2"/>
</dbReference>
<dbReference type="GO" id="GO:0005576">
    <property type="term" value="C:extracellular region"/>
    <property type="evidence" value="ECO:0007669"/>
    <property type="project" value="TreeGrafter"/>
</dbReference>
<dbReference type="GO" id="GO:0006508">
    <property type="term" value="P:proteolysis"/>
    <property type="evidence" value="ECO:0007669"/>
    <property type="project" value="UniProtKB-KW"/>
</dbReference>
<dbReference type="PRINTS" id="PR00792">
    <property type="entry name" value="PEPSIN"/>
</dbReference>
<reference evidence="9" key="4">
    <citation type="submission" date="2019-03" db="UniProtKB">
        <authorList>
            <consortium name="EnsemblPlants"/>
        </authorList>
    </citation>
    <scope>IDENTIFICATION</scope>
</reference>
<protein>
    <recommendedName>
        <fullName evidence="8">Peptidase A1 domain-containing protein</fullName>
    </recommendedName>
</protein>
<evidence type="ECO:0000256" key="7">
    <source>
        <dbReference type="RuleBase" id="RU000454"/>
    </source>
</evidence>
<keyword evidence="10" id="KW-1185">Reference proteome</keyword>
<sequence>ARASSRSYVIRHGRCEMLRSPCRCHCPDGPAMRMHGVRRPRWVYRGVHPHRDSVQSPFHDPSLTSHGRLLAAVRRSAARASALARSYAGGSPHGAVSEVVHGQFEYLMHVNVGTPATRVLAIVDTGSNLVWFKCTNVRTAATTTPAAIAGGASLVFNPSSSSTFGRVYCQSGTCHKLPGTSCDASSRCKYAQSYVDGSKTTGLLSTESLIFDDAPGGCVGCRQRRQLLVPNFSFGCSTATAGTFRADGVVGLGSGDFSLITQIGAGTSLGRRFSYCLAPYYVNASSPLNFGARAAVTEPGAATTALLRPDPRKPLYTVVLESVRIGNARFEHLSNVIIDSGTTLTFLDKVLLDPIMEEMTRRIHFVRKRPPNRQLQLCYSVLGPSGKFYFYKFVPDLTLNLAVFAEAVTLKPENLFVEVQIGTMCLMMAPVTPQQPVAIIGNIAQQNFHVGYDLDKGTVTFAPADCARSYRSSSASV</sequence>
<dbReference type="CDD" id="cd05476">
    <property type="entry name" value="pepsin_A_like_plant"/>
    <property type="match status" value="1"/>
</dbReference>
<dbReference type="AlphaFoldDB" id="A0A453E9G8"/>
<reference evidence="9" key="5">
    <citation type="journal article" date="2021" name="G3 (Bethesda)">
        <title>Aegilops tauschii genome assembly Aet v5.0 features greater sequence contiguity and improved annotation.</title>
        <authorList>
            <person name="Wang L."/>
            <person name="Zhu T."/>
            <person name="Rodriguez J.C."/>
            <person name="Deal K.R."/>
            <person name="Dubcovsky J."/>
            <person name="McGuire P.E."/>
            <person name="Lux T."/>
            <person name="Spannagl M."/>
            <person name="Mayer K.F.X."/>
            <person name="Baldrich P."/>
            <person name="Meyers B.C."/>
            <person name="Huo N."/>
            <person name="Gu Y.Q."/>
            <person name="Zhou H."/>
            <person name="Devos K.M."/>
            <person name="Bennetzen J.L."/>
            <person name="Unver T."/>
            <person name="Budak H."/>
            <person name="Gulick P.J."/>
            <person name="Galiba G."/>
            <person name="Kalapos B."/>
            <person name="Nelson D.R."/>
            <person name="Li P."/>
            <person name="You F.M."/>
            <person name="Luo M.C."/>
            <person name="Dvorak J."/>
        </authorList>
    </citation>
    <scope>NUCLEOTIDE SEQUENCE [LARGE SCALE GENOMIC DNA]</scope>
    <source>
        <strain evidence="9">cv. AL8/78</strain>
    </source>
</reference>
<dbReference type="Gramene" id="AET3Gv20265100.1">
    <property type="protein sequence ID" value="AET3Gv20265100.1"/>
    <property type="gene ID" value="AET3Gv20265100"/>
</dbReference>
<evidence type="ECO:0000256" key="4">
    <source>
        <dbReference type="ARBA" id="ARBA00022801"/>
    </source>
</evidence>
<evidence type="ECO:0000256" key="6">
    <source>
        <dbReference type="PIRSR" id="PIRSR601461-1"/>
    </source>
</evidence>
<evidence type="ECO:0000256" key="3">
    <source>
        <dbReference type="ARBA" id="ARBA00022750"/>
    </source>
</evidence>